<keyword evidence="3" id="KW-0808">Transferase</keyword>
<dbReference type="GO" id="GO:0016491">
    <property type="term" value="F:oxidoreductase activity"/>
    <property type="evidence" value="ECO:0007669"/>
    <property type="project" value="UniProtKB-KW"/>
</dbReference>
<dbReference type="InterPro" id="IPR050091">
    <property type="entry name" value="PKS_NRPS_Biosynth_Enz"/>
</dbReference>
<dbReference type="Pfam" id="PF00550">
    <property type="entry name" value="PP-binding"/>
    <property type="match status" value="1"/>
</dbReference>
<keyword evidence="4" id="KW-0521">NADP</keyword>
<dbReference type="InterPro" id="IPR057326">
    <property type="entry name" value="KR_dom"/>
</dbReference>
<dbReference type="GO" id="GO:0006633">
    <property type="term" value="P:fatty acid biosynthetic process"/>
    <property type="evidence" value="ECO:0007669"/>
    <property type="project" value="InterPro"/>
</dbReference>
<evidence type="ECO:0000256" key="2">
    <source>
        <dbReference type="ARBA" id="ARBA00022553"/>
    </source>
</evidence>
<dbReference type="Gene3D" id="3.40.50.720">
    <property type="entry name" value="NAD(P)-binding Rossmann-like Domain"/>
    <property type="match status" value="1"/>
</dbReference>
<gene>
    <name evidence="13" type="ORF">GLAREA_01750</name>
</gene>
<dbReference type="InterPro" id="IPR009081">
    <property type="entry name" value="PP-bd_ACP"/>
</dbReference>
<evidence type="ECO:0000259" key="10">
    <source>
        <dbReference type="PROSITE" id="PS50075"/>
    </source>
</evidence>
<dbReference type="Pfam" id="PF00698">
    <property type="entry name" value="Acyl_transf_1"/>
    <property type="match status" value="1"/>
</dbReference>
<dbReference type="PANTHER" id="PTHR43775:SF50">
    <property type="entry name" value="HIGHLY REDUCING POLYKETIDE SYNTHASE SRDA"/>
    <property type="match status" value="1"/>
</dbReference>
<evidence type="ECO:0000313" key="13">
    <source>
        <dbReference type="EMBL" id="EPE25838.1"/>
    </source>
</evidence>
<feature type="compositionally biased region" description="Basic and acidic residues" evidence="9">
    <location>
        <begin position="18"/>
        <end position="34"/>
    </location>
</feature>
<feature type="region of interest" description="Disordered" evidence="9">
    <location>
        <begin position="1"/>
        <end position="79"/>
    </location>
</feature>
<feature type="region of interest" description="N-terminal hotdog fold" evidence="8">
    <location>
        <begin position="1001"/>
        <end position="1136"/>
    </location>
</feature>
<dbReference type="InterPro" id="IPR013968">
    <property type="entry name" value="PKS_KR"/>
</dbReference>
<dbReference type="SUPFAM" id="SSF51735">
    <property type="entry name" value="NAD(P)-binding Rossmann-fold domains"/>
    <property type="match status" value="2"/>
</dbReference>
<dbReference type="InterPro" id="IPR020807">
    <property type="entry name" value="PKS_DH"/>
</dbReference>
<feature type="region of interest" description="C-terminal hotdog fold" evidence="8">
    <location>
        <begin position="1149"/>
        <end position="1305"/>
    </location>
</feature>
<dbReference type="SUPFAM" id="SSF47336">
    <property type="entry name" value="ACP-like"/>
    <property type="match status" value="1"/>
</dbReference>
<evidence type="ECO:0000256" key="1">
    <source>
        <dbReference type="ARBA" id="ARBA00022450"/>
    </source>
</evidence>
<evidence type="ECO:0000259" key="12">
    <source>
        <dbReference type="PROSITE" id="PS52019"/>
    </source>
</evidence>
<dbReference type="HOGENOM" id="CLU_000022_31_4_1"/>
<evidence type="ECO:0000256" key="9">
    <source>
        <dbReference type="SAM" id="MobiDB-lite"/>
    </source>
</evidence>
<dbReference type="SUPFAM" id="SSF50129">
    <property type="entry name" value="GroES-like"/>
    <property type="match status" value="1"/>
</dbReference>
<dbReference type="Pfam" id="PF00107">
    <property type="entry name" value="ADH_zinc_N"/>
    <property type="match status" value="1"/>
</dbReference>
<keyword evidence="5" id="KW-0560">Oxidoreductase</keyword>
<dbReference type="SMART" id="SM00827">
    <property type="entry name" value="PKS_AT"/>
    <property type="match status" value="1"/>
</dbReference>
<dbReference type="Pfam" id="PF00109">
    <property type="entry name" value="ketoacyl-synt"/>
    <property type="match status" value="1"/>
</dbReference>
<dbReference type="Pfam" id="PF16197">
    <property type="entry name" value="KAsynt_C_assoc"/>
    <property type="match status" value="1"/>
</dbReference>
<dbReference type="OMA" id="GYGMISE"/>
<dbReference type="InterPro" id="IPR016035">
    <property type="entry name" value="Acyl_Trfase/lysoPLipase"/>
</dbReference>
<evidence type="ECO:0000256" key="6">
    <source>
        <dbReference type="ARBA" id="ARBA00023268"/>
    </source>
</evidence>
<feature type="compositionally biased region" description="Low complexity" evidence="9">
    <location>
        <begin position="51"/>
        <end position="77"/>
    </location>
</feature>
<dbReference type="OrthoDB" id="329835at2759"/>
<evidence type="ECO:0000259" key="11">
    <source>
        <dbReference type="PROSITE" id="PS52004"/>
    </source>
</evidence>
<dbReference type="Pfam" id="PF02801">
    <property type="entry name" value="Ketoacyl-synt_C"/>
    <property type="match status" value="1"/>
</dbReference>
<evidence type="ECO:0000256" key="7">
    <source>
        <dbReference type="ARBA" id="ARBA00023315"/>
    </source>
</evidence>
<dbReference type="RefSeq" id="XP_008087157.1">
    <property type="nucleotide sequence ID" value="XM_008088966.1"/>
</dbReference>
<keyword evidence="2" id="KW-0597">Phosphoprotein</keyword>
<dbReference type="InterPro" id="IPR013149">
    <property type="entry name" value="ADH-like_C"/>
</dbReference>
<dbReference type="InterPro" id="IPR014030">
    <property type="entry name" value="Ketoacyl_synth_N"/>
</dbReference>
<dbReference type="GO" id="GO:0044550">
    <property type="term" value="P:secondary metabolite biosynthetic process"/>
    <property type="evidence" value="ECO:0007669"/>
    <property type="project" value="TreeGrafter"/>
</dbReference>
<evidence type="ECO:0000313" key="14">
    <source>
        <dbReference type="Proteomes" id="UP000016922"/>
    </source>
</evidence>
<dbReference type="InterPro" id="IPR020806">
    <property type="entry name" value="PKS_PP-bd"/>
</dbReference>
<name>S3DGY8_GLAL2</name>
<dbReference type="InterPro" id="IPR016036">
    <property type="entry name" value="Malonyl_transacylase_ACP-bd"/>
</dbReference>
<dbReference type="CDD" id="cd05195">
    <property type="entry name" value="enoyl_red"/>
    <property type="match status" value="1"/>
</dbReference>
<dbReference type="GO" id="GO:1901336">
    <property type="term" value="P:lactone biosynthetic process"/>
    <property type="evidence" value="ECO:0007669"/>
    <property type="project" value="UniProtKB-ARBA"/>
</dbReference>
<dbReference type="InterPro" id="IPR036736">
    <property type="entry name" value="ACP-like_sf"/>
</dbReference>
<feature type="active site" description="Proton donor; for dehydratase activity" evidence="8">
    <location>
        <position position="1217"/>
    </location>
</feature>
<dbReference type="InterPro" id="IPR014043">
    <property type="entry name" value="Acyl_transferase_dom"/>
</dbReference>
<dbReference type="GO" id="GO:0032259">
    <property type="term" value="P:methylation"/>
    <property type="evidence" value="ECO:0007669"/>
    <property type="project" value="UniProtKB-KW"/>
</dbReference>
<dbReference type="Pfam" id="PF21089">
    <property type="entry name" value="PKS_DH_N"/>
    <property type="match status" value="1"/>
</dbReference>
<dbReference type="InterPro" id="IPR042104">
    <property type="entry name" value="PKS_dehydratase_sf"/>
</dbReference>
<dbReference type="InterPro" id="IPR049551">
    <property type="entry name" value="PKS_DH_C"/>
</dbReference>
<keyword evidence="14" id="KW-1185">Reference proteome</keyword>
<dbReference type="SMART" id="SM00826">
    <property type="entry name" value="PKS_DH"/>
    <property type="match status" value="1"/>
</dbReference>
<dbReference type="PANTHER" id="PTHR43775">
    <property type="entry name" value="FATTY ACID SYNTHASE"/>
    <property type="match status" value="1"/>
</dbReference>
<feature type="domain" description="PKS/mFAS DH" evidence="12">
    <location>
        <begin position="1001"/>
        <end position="1305"/>
    </location>
</feature>
<dbReference type="InterPro" id="IPR001227">
    <property type="entry name" value="Ac_transferase_dom_sf"/>
</dbReference>
<dbReference type="SUPFAM" id="SSF53901">
    <property type="entry name" value="Thiolase-like"/>
    <property type="match status" value="1"/>
</dbReference>
<dbReference type="InterPro" id="IPR020843">
    <property type="entry name" value="ER"/>
</dbReference>
<dbReference type="InterPro" id="IPR036291">
    <property type="entry name" value="NAD(P)-bd_dom_sf"/>
</dbReference>
<dbReference type="GO" id="GO:0004315">
    <property type="term" value="F:3-oxoacyl-[acyl-carrier-protein] synthase activity"/>
    <property type="evidence" value="ECO:0007669"/>
    <property type="project" value="InterPro"/>
</dbReference>
<dbReference type="Gene3D" id="1.10.1200.10">
    <property type="entry name" value="ACP-like"/>
    <property type="match status" value="1"/>
</dbReference>
<evidence type="ECO:0000256" key="8">
    <source>
        <dbReference type="PROSITE-ProRule" id="PRU01363"/>
    </source>
</evidence>
<dbReference type="Gene3D" id="3.90.180.10">
    <property type="entry name" value="Medium-chain alcohol dehydrogenases, catalytic domain"/>
    <property type="match status" value="1"/>
</dbReference>
<evidence type="ECO:0000256" key="5">
    <source>
        <dbReference type="ARBA" id="ARBA00023002"/>
    </source>
</evidence>
<dbReference type="InterPro" id="IPR049900">
    <property type="entry name" value="PKS_mFAS_DH"/>
</dbReference>
<accession>S3DGY8</accession>
<dbReference type="EMBL" id="KE145371">
    <property type="protein sequence ID" value="EPE25838.1"/>
    <property type="molecule type" value="Genomic_DNA"/>
</dbReference>
<dbReference type="Proteomes" id="UP000016922">
    <property type="component" value="Unassembled WGS sequence"/>
</dbReference>
<dbReference type="InterPro" id="IPR020841">
    <property type="entry name" value="PKS_Beta-ketoAc_synthase_dom"/>
</dbReference>
<sequence>MNGRSHGTHANEAIHSNSFEDTHSDSFVDEDRTRLNGRGTNGTHGNYATKSNSMDSRSDISNSSQSSPLQTSSPMSSFNEQTCYDEPIAIVGMGCRLPGDATSPSKLWDLLINGKSGHGEMPKSRFNAQGFYHPDASHPVSVNSTGGYFLEDDVRSFDNAFFGINNLEATYMDPQQRQLLEVCFECFESAGVTLEQLSGADVGCYVANFLADFVVLQSKDPELFHRYSATGMGLTILANRISNAFNLKGPSFVLDTACSSSLYALHTACSALRTGDCSAAVVAGANLVQTPELHLTMVKAGFLSPTSQCHTFDSSADGYGRGEGVGALYLKRLSDAIRDGDPIRSVIRGTSVNSNGHTNGLTLPSVAGQEAVIRKAYAMAGLPTDETDYIEAHGTGTSIGDPIEVEALSRVFQHRSGRPTLIGSVKTNLGHSEAVSGITSIVKVTLALENGIIPPTIGIKEFNPKLKLSERNVEVVTKNTKWPAGNVARASVNSFGYGGANAHAILEAAVAHVPEGYQKQQSKVGTGRNFILLPFSGHDNRALLDRTSKLKLPLDRAFVNDLAFTLTSRRSALPCRGYFLLENQKLLYDISPNVIKTLTSEPSRLPIALVFTGQGAQWPRMGYELLSAFPVFRQTIEKLDDYLARLPQPPAWSILSTLSADSNDSQISKASHSQTVCTALQIALVVILKDWNIVPEAVIGHSSGEISAAFAAGYLTATEAIAIAYYRGLVVTRLPPTGAMAAVGLSSEQCEHEITALNLQRQLRVACINSPKSSTISGDSDAIDQLVSTLTGREVFARRLKTDNKAYHSHHMLSVGSEYEALVSSVYAKRKARNIDISTTQMFSSVTGRLGARKLIDNPAYWRRNLESPVLFSDSMQALLLENAYHLIEVGPHSTLQQPIVQIQEGFESEKSPSLYSSTLSRGKDAESSLLNLCGTLFLNQHPINLNRANGIVHTTKGSRTSIQRNRVLHGLPTYSWNHQTILWNESRSSALFRGREHARHDLLGSRVSDAAPQNLQWRNLLKVEDVPWLADHKLGSTMVFPGAGYLALAAEALREVVKSSDSPFLGVRFKQVHIQNVLVLEEEKHGMELFTELRPFQMSGVSFSGNWWQFEITSLAADMTTIHASGLVAVLGEAPTSSTRLDFSTETMEEQATRTWYDKFTKEGLRFGPMFRSMTKIYNDRSKKLYRTVSETQLLCGGRSEHGTQSEYMIHPITLDALLQTAIIASASGSVPRLRGKVPVTIGTAEISAAAFKDVGQCCTIFADSETVGFGTININAELRNPTGHVLATVGDVRAVAYNESGLQVDDKEERNPVLRTLWKLDISTLDSAHLPQFTDYLNRFSDQLDGALRNSDFGRFAGAVDLLTHSNPRLRILEIGDGDVQHSATLLDLLHVGTSLKRFHSYTRLNRLRNDRGKMMGTEIRDPAQLLANDNVKIKDDALFDLVLLPPSLEATSSLLTPDILKALSSHASILSSNKPTDNTLLNESRFSLISTATDPTRRTITIARSKEELGQSNKKIDSCVLIVERNTSYPINHHLHCALEEYFGRQVKRISLASVTHDKIPYGSIVISTIELEDPVLELAVADDIERIKVVTDNASILVWVTGGGLFEAAKPSFSLVGGLARSLMLEQPSLKMYTVDLDTMDADFTSSSQNIVNVLRQAVFSSRPEFEYLQHKGALYSSRFVPEESMNKRFRRGQNGETRSTKLKDAGNCQLNIGSAGQLDSLRFDQRAPSDPLLQPGFVEVQVKVVGMNAKDFYAFHGKVDTKLSTCSCEFSGTVTRVASRGSKFQVGDRVVVMAPTHFATFETVPEWACCLLRDEEDFTICATIPLVFSTALYALEQRAQLQEGETILIHSAAGGLGLAAIQIAQMRGAEIFATVGTQEKKDFLIKTFGLLEDHIFSSRDSSFLPSILKATSERGVDVVLNSLTGDLLHDSWSACAEFGRFIEVGKKDIVDGGKLDMSVFERGVTFTAFDLSNLFWSKNKRQHIQWTALLNKSMELYRTGKITAIEPLKTFDVSDVVQAFRYFGLSTRLGKAAVSFENPASEIQATFNSKKAYVLIGCLGGLGRSLSKWMFQRGARRFVFMGRSGVDRAPARALVEDLKKMGANILVVRGDVSNAEDVENGFAQIKDPIGGVIQAAMGLSLALFTEMTSKVWHGGIDQKVKGTWNIHNSLAGRSTSLDFFLCTSSISGSIGVATESNYCAANGFLDAFCRHRRSLGLPATSLGLGMISEVGFLHENPEIEALLLRKGVHPINEDELLQLVDIALSPEEVDTSVRNSGNFPADYLAEGHILTGLELLGLQKIRAMGWERPTAVLDDPRTGIIAGAYAAAAASSSDDLHGDESSLPSSVSSALASHSAIPTSPDEAIIPDPPLILAVQDVVSAKIGALLLVGIEDLSPERQLADFGMDSMLAAEFRGAVFRVFKIDVPFATLLDKRTSVSSLATLVAGKLLKASTL</sequence>
<dbReference type="SMART" id="SM00825">
    <property type="entry name" value="PKS_KS"/>
    <property type="match status" value="1"/>
</dbReference>
<dbReference type="GO" id="GO:0031177">
    <property type="term" value="F:phosphopantetheine binding"/>
    <property type="evidence" value="ECO:0007669"/>
    <property type="project" value="InterPro"/>
</dbReference>
<dbReference type="Pfam" id="PF14765">
    <property type="entry name" value="PS-DH"/>
    <property type="match status" value="1"/>
</dbReference>
<dbReference type="PROSITE" id="PS52004">
    <property type="entry name" value="KS3_2"/>
    <property type="match status" value="1"/>
</dbReference>
<dbReference type="FunFam" id="3.40.50.720:FF:000209">
    <property type="entry name" value="Polyketide synthase Pks12"/>
    <property type="match status" value="1"/>
</dbReference>
<dbReference type="InterPro" id="IPR016039">
    <property type="entry name" value="Thiolase-like"/>
</dbReference>
<organism evidence="13 14">
    <name type="scientific">Glarea lozoyensis (strain ATCC 20868 / MF5171)</name>
    <dbReference type="NCBI Taxonomy" id="1116229"/>
    <lineage>
        <taxon>Eukaryota</taxon>
        <taxon>Fungi</taxon>
        <taxon>Dikarya</taxon>
        <taxon>Ascomycota</taxon>
        <taxon>Pezizomycotina</taxon>
        <taxon>Leotiomycetes</taxon>
        <taxon>Helotiales</taxon>
        <taxon>Helotiaceae</taxon>
        <taxon>Glarea</taxon>
    </lineage>
</organism>
<dbReference type="PROSITE" id="PS52019">
    <property type="entry name" value="PKS_MFAS_DH"/>
    <property type="match status" value="1"/>
</dbReference>
<dbReference type="Gene3D" id="3.40.47.10">
    <property type="match status" value="1"/>
</dbReference>
<feature type="active site" description="Proton acceptor; for dehydratase activity" evidence="8">
    <location>
        <position position="1033"/>
    </location>
</feature>
<dbReference type="InterPro" id="IPR014031">
    <property type="entry name" value="Ketoacyl_synth_C"/>
</dbReference>
<evidence type="ECO:0000256" key="4">
    <source>
        <dbReference type="ARBA" id="ARBA00022857"/>
    </source>
</evidence>
<dbReference type="InterPro" id="IPR049552">
    <property type="entry name" value="PKS_DH_N"/>
</dbReference>
<dbReference type="Gene3D" id="3.40.366.10">
    <property type="entry name" value="Malonyl-Coenzyme A Acyl Carrier Protein, domain 2"/>
    <property type="match status" value="1"/>
</dbReference>
<dbReference type="InterPro" id="IPR032821">
    <property type="entry name" value="PKS_assoc"/>
</dbReference>
<dbReference type="Gene3D" id="3.10.129.110">
    <property type="entry name" value="Polyketide synthase dehydratase"/>
    <property type="match status" value="1"/>
</dbReference>
<keyword evidence="7" id="KW-0012">Acyltransferase</keyword>
<dbReference type="PROSITE" id="PS50075">
    <property type="entry name" value="CARRIER"/>
    <property type="match status" value="1"/>
</dbReference>
<dbReference type="Pfam" id="PF08659">
    <property type="entry name" value="KR"/>
    <property type="match status" value="1"/>
</dbReference>
<reference evidence="13 14" key="1">
    <citation type="journal article" date="2013" name="BMC Genomics">
        <title>Genomics-driven discovery of the pneumocandin biosynthetic gene cluster in the fungus Glarea lozoyensis.</title>
        <authorList>
            <person name="Chen L."/>
            <person name="Yue Q."/>
            <person name="Zhang X."/>
            <person name="Xiang M."/>
            <person name="Wang C."/>
            <person name="Li S."/>
            <person name="Che Y."/>
            <person name="Ortiz-Lopez F.J."/>
            <person name="Bills G.F."/>
            <person name="Liu X."/>
            <person name="An Z."/>
        </authorList>
    </citation>
    <scope>NUCLEOTIDE SEQUENCE [LARGE SCALE GENOMIC DNA]</scope>
    <source>
        <strain evidence="14">ATCC 20868 / MF5171</strain>
    </source>
</reference>
<dbReference type="Pfam" id="PF23114">
    <property type="entry name" value="NAD-bd_HRPKS_sdrA"/>
    <property type="match status" value="1"/>
</dbReference>
<dbReference type="SMART" id="SM00823">
    <property type="entry name" value="PKS_PP"/>
    <property type="match status" value="1"/>
</dbReference>
<proteinExistence type="predicted"/>
<dbReference type="InterPro" id="IPR018201">
    <property type="entry name" value="Ketoacyl_synth_AS"/>
</dbReference>
<dbReference type="GeneID" id="19460808"/>
<dbReference type="PROSITE" id="PS00606">
    <property type="entry name" value="KS3_1"/>
    <property type="match status" value="1"/>
</dbReference>
<dbReference type="SUPFAM" id="SSF52151">
    <property type="entry name" value="FabD/lysophospholipase-like"/>
    <property type="match status" value="1"/>
</dbReference>
<keyword evidence="1" id="KW-0596">Phosphopantetheine</keyword>
<dbReference type="CDD" id="cd00833">
    <property type="entry name" value="PKS"/>
    <property type="match status" value="1"/>
</dbReference>
<dbReference type="KEGG" id="glz:GLAREA_01750"/>
<dbReference type="STRING" id="1116229.S3DGY8"/>
<dbReference type="GO" id="GO:0008168">
    <property type="term" value="F:methyltransferase activity"/>
    <property type="evidence" value="ECO:0007669"/>
    <property type="project" value="UniProtKB-KW"/>
</dbReference>
<dbReference type="eggNOG" id="KOG1202">
    <property type="taxonomic scope" value="Eukaryota"/>
</dbReference>
<feature type="compositionally biased region" description="Polar residues" evidence="9">
    <location>
        <begin position="41"/>
        <end position="50"/>
    </location>
</feature>
<feature type="domain" description="Ketosynthase family 3 (KS3)" evidence="11">
    <location>
        <begin position="85"/>
        <end position="508"/>
    </location>
</feature>
<dbReference type="SMART" id="SM00822">
    <property type="entry name" value="PKS_KR"/>
    <property type="match status" value="1"/>
</dbReference>
<keyword evidence="6" id="KW-0511">Multifunctional enzyme</keyword>
<dbReference type="InterPro" id="IPR013154">
    <property type="entry name" value="ADH-like_N"/>
</dbReference>
<dbReference type="Pfam" id="PF08240">
    <property type="entry name" value="ADH_N"/>
    <property type="match status" value="1"/>
</dbReference>
<dbReference type="GO" id="GO:0004312">
    <property type="term" value="F:fatty acid synthase activity"/>
    <property type="evidence" value="ECO:0007669"/>
    <property type="project" value="TreeGrafter"/>
</dbReference>
<protein>
    <submittedName>
        <fullName evidence="13">Thiolase-like protein</fullName>
    </submittedName>
</protein>
<dbReference type="InterPro" id="IPR011032">
    <property type="entry name" value="GroES-like_sf"/>
</dbReference>
<evidence type="ECO:0000256" key="3">
    <source>
        <dbReference type="ARBA" id="ARBA00022679"/>
    </source>
</evidence>
<dbReference type="InterPro" id="IPR056501">
    <property type="entry name" value="NAD-bd_HRPKS_sdrA"/>
</dbReference>
<feature type="domain" description="Carrier" evidence="10">
    <location>
        <begin position="2374"/>
        <end position="2453"/>
    </location>
</feature>
<dbReference type="SUPFAM" id="SSF55048">
    <property type="entry name" value="Probable ACP-binding domain of malonyl-CoA ACP transacylase"/>
    <property type="match status" value="1"/>
</dbReference>
<dbReference type="SMART" id="SM00829">
    <property type="entry name" value="PKS_ER"/>
    <property type="match status" value="1"/>
</dbReference>